<comment type="similarity">
    <text evidence="1">Belongs to the peptidase C14B family.</text>
</comment>
<dbReference type="EMBL" id="AM436525">
    <property type="protein sequence ID" value="CAN64935.1"/>
    <property type="molecule type" value="Genomic_DNA"/>
</dbReference>
<dbReference type="InterPro" id="IPR011600">
    <property type="entry name" value="Pept_C14_caspase"/>
</dbReference>
<dbReference type="InterPro" id="IPR029030">
    <property type="entry name" value="Caspase-like_dom_sf"/>
</dbReference>
<dbReference type="GO" id="GO:0006508">
    <property type="term" value="P:proteolysis"/>
    <property type="evidence" value="ECO:0007669"/>
    <property type="project" value="InterPro"/>
</dbReference>
<dbReference type="PANTHER" id="PTHR48104">
    <property type="entry name" value="METACASPASE-4"/>
    <property type="match status" value="1"/>
</dbReference>
<evidence type="ECO:0000259" key="2">
    <source>
        <dbReference type="Pfam" id="PF00656"/>
    </source>
</evidence>
<dbReference type="FunFam" id="3.40.50.12660:FF:000008">
    <property type="entry name" value="Type I metacaspase"/>
    <property type="match status" value="1"/>
</dbReference>
<accession>A5AUY5</accession>
<name>A5AUY5_VITVI</name>
<dbReference type="GO" id="GO:0004197">
    <property type="term" value="F:cysteine-type endopeptidase activity"/>
    <property type="evidence" value="ECO:0007669"/>
    <property type="project" value="InterPro"/>
</dbReference>
<gene>
    <name evidence="3" type="ORF">VITISV_021552</name>
</gene>
<feature type="domain" description="Peptidase C14 caspase" evidence="2">
    <location>
        <begin position="150"/>
        <end position="421"/>
    </location>
</feature>
<dbReference type="Pfam" id="PF00656">
    <property type="entry name" value="Peptidase_C14"/>
    <property type="match status" value="1"/>
</dbReference>
<dbReference type="Gene3D" id="3.40.50.12660">
    <property type="match status" value="1"/>
</dbReference>
<dbReference type="PANTHER" id="PTHR48104:SF2">
    <property type="entry name" value="METACASPASE-1-LIKE ISOFORM X1"/>
    <property type="match status" value="1"/>
</dbReference>
<organism evidence="3">
    <name type="scientific">Vitis vinifera</name>
    <name type="common">Grape</name>
    <dbReference type="NCBI Taxonomy" id="29760"/>
    <lineage>
        <taxon>Eukaryota</taxon>
        <taxon>Viridiplantae</taxon>
        <taxon>Streptophyta</taxon>
        <taxon>Embryophyta</taxon>
        <taxon>Tracheophyta</taxon>
        <taxon>Spermatophyta</taxon>
        <taxon>Magnoliopsida</taxon>
        <taxon>eudicotyledons</taxon>
        <taxon>Gunneridae</taxon>
        <taxon>Pentapetalae</taxon>
        <taxon>rosids</taxon>
        <taxon>Vitales</taxon>
        <taxon>Vitaceae</taxon>
        <taxon>Viteae</taxon>
        <taxon>Vitis</taxon>
    </lineage>
</organism>
<dbReference type="ExpressionAtlas" id="A5AUY5">
    <property type="expression patterns" value="baseline"/>
</dbReference>
<dbReference type="SUPFAM" id="SSF52129">
    <property type="entry name" value="Caspase-like"/>
    <property type="match status" value="1"/>
</dbReference>
<dbReference type="InterPro" id="IPR050452">
    <property type="entry name" value="Metacaspase"/>
</dbReference>
<evidence type="ECO:0000256" key="1">
    <source>
        <dbReference type="ARBA" id="ARBA00009005"/>
    </source>
</evidence>
<evidence type="ECO:0000313" key="3">
    <source>
        <dbReference type="EMBL" id="CAN64935.1"/>
    </source>
</evidence>
<reference evidence="3" key="1">
    <citation type="journal article" date="2007" name="PLoS ONE">
        <title>The first genome sequence of an elite grapevine cultivar (Pinot noir Vitis vinifera L.): coping with a highly heterozygous genome.</title>
        <authorList>
            <person name="Velasco R."/>
            <person name="Zharkikh A."/>
            <person name="Troggio M."/>
            <person name="Cartwright D.A."/>
            <person name="Cestaro A."/>
            <person name="Pruss D."/>
            <person name="Pindo M."/>
            <person name="FitzGerald L.M."/>
            <person name="Vezzulli S."/>
            <person name="Reid J."/>
            <person name="Malacarne G."/>
            <person name="Iliev D."/>
            <person name="Coppola G."/>
            <person name="Wardell B."/>
            <person name="Micheletti D."/>
            <person name="Macalma T."/>
            <person name="Facci M."/>
            <person name="Mitchell J.T."/>
            <person name="Perazzolli M."/>
            <person name="Eldredge G."/>
            <person name="Gatto P."/>
            <person name="Oyzerski R."/>
            <person name="Moretto M."/>
            <person name="Gutin N."/>
            <person name="Stefanini M."/>
            <person name="Chen Y."/>
            <person name="Segala C."/>
            <person name="Davenport C."/>
            <person name="Dematte L."/>
            <person name="Mraz A."/>
            <person name="Battilana J."/>
            <person name="Stormo K."/>
            <person name="Costa F."/>
            <person name="Tao Q."/>
            <person name="Si-Ammour A."/>
            <person name="Harkins T."/>
            <person name="Lackey A."/>
            <person name="Perbost C."/>
            <person name="Taillon B."/>
            <person name="Stella A."/>
            <person name="Solovyev V."/>
            <person name="Fawcett J.A."/>
            <person name="Sterck L."/>
            <person name="Vandepoele K."/>
            <person name="Grando S.M."/>
            <person name="Toppo S."/>
            <person name="Moser C."/>
            <person name="Lanchbury J."/>
            <person name="Bogden R."/>
            <person name="Skolnick M."/>
            <person name="Sgaramella V."/>
            <person name="Bhatnagar S.K."/>
            <person name="Fontana P."/>
            <person name="Gutin A."/>
            <person name="Van de Peer Y."/>
            <person name="Salamini F."/>
            <person name="Viola R."/>
        </authorList>
    </citation>
    <scope>NUCLEOTIDE SEQUENCE</scope>
</reference>
<dbReference type="OrthoDB" id="3223806at2759"/>
<dbReference type="AlphaFoldDB" id="A5AUY5"/>
<sequence>MAAAHISHQVGIEQEKTHREINPILLIEWESDKRKLKEKKWLRAALFSPPTGCKDNGEYQAFSLLNPHIAEKMASMSENFLKKRTTTKRVIQCSKCSSNIEVPPTAQTIHCRQCNTYILVSRASRSISGNPLVMSKQVTNSGATQPRLNKRALLCGVSYRGLKYRLRGTINDVNRMQQFLTKRFNFPKQSIRILTEDQPKEEDTPTRKNIENALRWLVEDCQSGDSLVFYFSGHGLRQPDFNGDENDGFDETLCPVDFSKEGMILDNDINSIIVKPLPAGVKLHAIIDACHSGTILDLHYIYKIKSNKWEEDVAPSGRPPKGTSGGLAICFSACADSQRAVDTSIFSEKGKHIFARKDMYGAMTTLFIRAVESHSNITYVGILEFMNEECEAMNIRGRCFNRPSLRRMFNRGLLQEPQLSSSKDFDVDEKFEL</sequence>
<proteinExistence type="inferred from homology"/>
<protein>
    <recommendedName>
        <fullName evidence="2">Peptidase C14 caspase domain-containing protein</fullName>
    </recommendedName>
</protein>